<accession>A0A644U6Q6</accession>
<dbReference type="GO" id="GO:0140640">
    <property type="term" value="F:catalytic activity, acting on a nucleic acid"/>
    <property type="evidence" value="ECO:0007669"/>
    <property type="project" value="UniProtKB-ARBA"/>
</dbReference>
<dbReference type="PANTHER" id="PTHR22809">
    <property type="entry name" value="METHYLTRANSFERASE-RELATED"/>
    <property type="match status" value="1"/>
</dbReference>
<dbReference type="AlphaFoldDB" id="A0A644U6Q6"/>
<dbReference type="SUPFAM" id="SSF53335">
    <property type="entry name" value="S-adenosyl-L-methionine-dependent methyltransferases"/>
    <property type="match status" value="1"/>
</dbReference>
<dbReference type="PANTHER" id="PTHR22809:SF5">
    <property type="entry name" value="TRNA N(3)-METHYLCYTIDINE METHYLTRANSFERASE METTL6"/>
    <property type="match status" value="1"/>
</dbReference>
<feature type="domain" description="Methyltransferase type 11" evidence="3">
    <location>
        <begin position="31"/>
        <end position="115"/>
    </location>
</feature>
<dbReference type="InterPro" id="IPR029063">
    <property type="entry name" value="SAM-dependent_MTases_sf"/>
</dbReference>
<dbReference type="InterPro" id="IPR026113">
    <property type="entry name" value="METTL2/6/8-like"/>
</dbReference>
<evidence type="ECO:0000313" key="4">
    <source>
        <dbReference type="EMBL" id="MPL74624.1"/>
    </source>
</evidence>
<dbReference type="GO" id="GO:0008757">
    <property type="term" value="F:S-adenosylmethionine-dependent methyltransferase activity"/>
    <property type="evidence" value="ECO:0007669"/>
    <property type="project" value="InterPro"/>
</dbReference>
<gene>
    <name evidence="4" type="ORF">SDC9_20441</name>
</gene>
<dbReference type="CDD" id="cd02440">
    <property type="entry name" value="AdoMet_MTases"/>
    <property type="match status" value="1"/>
</dbReference>
<dbReference type="GO" id="GO:0032259">
    <property type="term" value="P:methylation"/>
    <property type="evidence" value="ECO:0007669"/>
    <property type="project" value="UniProtKB-KW"/>
</dbReference>
<sequence>MSWQTDYQMRGARWGGASYLLPEMPADALILEAGCGNGKTLRSLGSGAVGIDISPAAVKLAGSSALVGDIRALPFKDAVFDIIFCWHVLGHLLFKERKIAAVEMLRVLKPGGVVHFKDFSRNDFRYGKGTKAEPSSFLRGDGIITHYFEPNELTDLFGPSDISTASWVLRIKGVDNHREEILLSHKKTNTK</sequence>
<keyword evidence="2" id="KW-0808">Transferase</keyword>
<reference evidence="4" key="1">
    <citation type="submission" date="2019-08" db="EMBL/GenBank/DDBJ databases">
        <authorList>
            <person name="Kucharzyk K."/>
            <person name="Murdoch R.W."/>
            <person name="Higgins S."/>
            <person name="Loffler F."/>
        </authorList>
    </citation>
    <scope>NUCLEOTIDE SEQUENCE</scope>
</reference>
<dbReference type="Pfam" id="PF08241">
    <property type="entry name" value="Methyltransf_11"/>
    <property type="match status" value="1"/>
</dbReference>
<evidence type="ECO:0000256" key="2">
    <source>
        <dbReference type="ARBA" id="ARBA00022679"/>
    </source>
</evidence>
<protein>
    <recommendedName>
        <fullName evidence="3">Methyltransferase type 11 domain-containing protein</fullName>
    </recommendedName>
</protein>
<dbReference type="EMBL" id="VSSQ01000081">
    <property type="protein sequence ID" value="MPL74624.1"/>
    <property type="molecule type" value="Genomic_DNA"/>
</dbReference>
<proteinExistence type="predicted"/>
<dbReference type="Gene3D" id="3.40.50.150">
    <property type="entry name" value="Vaccinia Virus protein VP39"/>
    <property type="match status" value="1"/>
</dbReference>
<comment type="caution">
    <text evidence="4">The sequence shown here is derived from an EMBL/GenBank/DDBJ whole genome shotgun (WGS) entry which is preliminary data.</text>
</comment>
<keyword evidence="1" id="KW-0489">Methyltransferase</keyword>
<dbReference type="InterPro" id="IPR013216">
    <property type="entry name" value="Methyltransf_11"/>
</dbReference>
<name>A0A644U6Q6_9ZZZZ</name>
<evidence type="ECO:0000259" key="3">
    <source>
        <dbReference type="Pfam" id="PF08241"/>
    </source>
</evidence>
<evidence type="ECO:0000256" key="1">
    <source>
        <dbReference type="ARBA" id="ARBA00022603"/>
    </source>
</evidence>
<organism evidence="4">
    <name type="scientific">bioreactor metagenome</name>
    <dbReference type="NCBI Taxonomy" id="1076179"/>
    <lineage>
        <taxon>unclassified sequences</taxon>
        <taxon>metagenomes</taxon>
        <taxon>ecological metagenomes</taxon>
    </lineage>
</organism>